<evidence type="ECO:0000256" key="4">
    <source>
        <dbReference type="ARBA" id="ARBA00048615"/>
    </source>
</evidence>
<dbReference type="GO" id="GO:0008926">
    <property type="term" value="F:mannitol-1-phosphate 5-dehydrogenase activity"/>
    <property type="evidence" value="ECO:0007669"/>
    <property type="project" value="UniProtKB-UniRule"/>
</dbReference>
<dbReference type="InterPro" id="IPR013118">
    <property type="entry name" value="Mannitol_DH_C"/>
</dbReference>
<feature type="domain" description="Mannitol dehydrogenase C-terminal" evidence="8">
    <location>
        <begin position="192"/>
        <end position="340"/>
    </location>
</feature>
<evidence type="ECO:0000259" key="7">
    <source>
        <dbReference type="Pfam" id="PF01232"/>
    </source>
</evidence>
<comment type="caution">
    <text evidence="9">The sequence shown here is derived from an EMBL/GenBank/DDBJ whole genome shotgun (WGS) entry which is preliminary data.</text>
</comment>
<evidence type="ECO:0000256" key="6">
    <source>
        <dbReference type="HAMAP-Rule" id="MF_00196"/>
    </source>
</evidence>
<comment type="similarity">
    <text evidence="1 6">Belongs to the mannitol dehydrogenase family.</text>
</comment>
<dbReference type="PRINTS" id="PR00084">
    <property type="entry name" value="MTLDHDRGNASE"/>
</dbReference>
<dbReference type="EC" id="1.1.1.17" evidence="6"/>
<evidence type="ECO:0000313" key="10">
    <source>
        <dbReference type="Proteomes" id="UP000242752"/>
    </source>
</evidence>
<feature type="binding site" evidence="6">
    <location>
        <begin position="3"/>
        <end position="14"/>
    </location>
    <ligand>
        <name>NAD(+)</name>
        <dbReference type="ChEBI" id="CHEBI:57540"/>
    </ligand>
</feature>
<name>A0A2K3YR66_9STAP</name>
<dbReference type="Gene3D" id="1.10.1040.10">
    <property type="entry name" value="N-(1-d-carboxylethyl)-l-norvaline Dehydrogenase, domain 2"/>
    <property type="match status" value="1"/>
</dbReference>
<dbReference type="AlphaFoldDB" id="A0A2K3YR66"/>
<accession>A0A2K3YR66</accession>
<dbReference type="InterPro" id="IPR013131">
    <property type="entry name" value="Mannitol_DH_N"/>
</dbReference>
<evidence type="ECO:0000256" key="3">
    <source>
        <dbReference type="ARBA" id="ARBA00023027"/>
    </source>
</evidence>
<feature type="domain" description="Mannitol dehydrogenase N-terminal" evidence="7">
    <location>
        <begin position="1"/>
        <end position="178"/>
    </location>
</feature>
<dbReference type="HAMAP" id="MF_00196">
    <property type="entry name" value="Mannitol_dehydrog"/>
    <property type="match status" value="1"/>
</dbReference>
<organism evidence="9 10">
    <name type="scientific">Staphylococcus rostri</name>
    <dbReference type="NCBI Taxonomy" id="522262"/>
    <lineage>
        <taxon>Bacteria</taxon>
        <taxon>Bacillati</taxon>
        <taxon>Bacillota</taxon>
        <taxon>Bacilli</taxon>
        <taxon>Bacillales</taxon>
        <taxon>Staphylococcaceae</taxon>
        <taxon>Staphylococcus</taxon>
    </lineage>
</organism>
<protein>
    <recommendedName>
        <fullName evidence="6">Mannitol-1-phosphate 5-dehydrogenase</fullName>
        <ecNumber evidence="6">1.1.1.17</ecNumber>
    </recommendedName>
</protein>
<dbReference type="GO" id="GO:0019592">
    <property type="term" value="P:mannitol catabolic process"/>
    <property type="evidence" value="ECO:0007669"/>
    <property type="project" value="TreeGrafter"/>
</dbReference>
<evidence type="ECO:0000256" key="5">
    <source>
        <dbReference type="ARBA" id="ARBA00048640"/>
    </source>
</evidence>
<reference evidence="9 10" key="1">
    <citation type="submission" date="2017-08" db="EMBL/GenBank/DDBJ databases">
        <title>Draft genome sequences of 64 type strains of genus Staph aureus.</title>
        <authorList>
            <person name="Cole K."/>
            <person name="Golubchik T."/>
            <person name="Russell J."/>
            <person name="Foster D."/>
            <person name="Llewelyn M."/>
            <person name="Wilson D."/>
            <person name="Crook D."/>
            <person name="Paul J."/>
        </authorList>
    </citation>
    <scope>NUCLEOTIDE SEQUENCE [LARGE SCALE GENOMIC DNA]</scope>
    <source>
        <strain evidence="9 10">DSM 21968</strain>
    </source>
</reference>
<evidence type="ECO:0000313" key="9">
    <source>
        <dbReference type="EMBL" id="PNZ28086.1"/>
    </source>
</evidence>
<dbReference type="SUPFAM" id="SSF48179">
    <property type="entry name" value="6-phosphogluconate dehydrogenase C-terminal domain-like"/>
    <property type="match status" value="1"/>
</dbReference>
<keyword evidence="3 6" id="KW-0520">NAD</keyword>
<dbReference type="InterPro" id="IPR000669">
    <property type="entry name" value="Mannitol_DH"/>
</dbReference>
<evidence type="ECO:0000256" key="2">
    <source>
        <dbReference type="ARBA" id="ARBA00023002"/>
    </source>
</evidence>
<dbReference type="Pfam" id="PF08125">
    <property type="entry name" value="Mannitol_dh_C"/>
    <property type="match status" value="1"/>
</dbReference>
<dbReference type="EMBL" id="PPRF01000030">
    <property type="protein sequence ID" value="PNZ28086.1"/>
    <property type="molecule type" value="Genomic_DNA"/>
</dbReference>
<dbReference type="Pfam" id="PF01232">
    <property type="entry name" value="Mannitol_dh"/>
    <property type="match status" value="1"/>
</dbReference>
<dbReference type="PANTHER" id="PTHR30524:SF0">
    <property type="entry name" value="ALTRONATE OXIDOREDUCTASE-RELATED"/>
    <property type="match status" value="1"/>
</dbReference>
<dbReference type="PANTHER" id="PTHR30524">
    <property type="entry name" value="MANNITOL-1-PHOSPHATE 5-DEHYDROGENASE"/>
    <property type="match status" value="1"/>
</dbReference>
<dbReference type="InterPro" id="IPR036291">
    <property type="entry name" value="NAD(P)-bd_dom_sf"/>
</dbReference>
<evidence type="ECO:0000259" key="8">
    <source>
        <dbReference type="Pfam" id="PF08125"/>
    </source>
</evidence>
<dbReference type="GO" id="GO:0005829">
    <property type="term" value="C:cytosol"/>
    <property type="evidence" value="ECO:0007669"/>
    <property type="project" value="TreeGrafter"/>
</dbReference>
<sequence>MNALHFGAGNIGRGFIGLILADNNYHVTFADVNDTLVNALKEAQQYDVTLADPEHTTTTVKNVTGLHSVQDQTVLETEIETVDLITTAVGVNILPIVAKTLAPILKKRTTPVNVVACENAINATDQLAAAIRELVGELPDCVHFSNAAVDRIVPAQSHDNVLDVTVEPFFEWVIESPTWYGDKLTGVTYVDNLAPYIERKLLTVNTGHAYLAYAGQYYGHQTILEAIQDAPVADGLEQVLTETSHYIETQFDIDDDTQSNYRKKIIARFYNPNLSDDIVRVGRGVLRKLGPEDRIIKPLKALVQAGQPHDALTQLAAFALRYEDAQDTETVEKNKQLAEQGIIAFLQQHAQLDTATAETISAVYHKL</sequence>
<dbReference type="OrthoDB" id="271711at2"/>
<comment type="catalytic activity">
    <reaction evidence="4 6">
        <text>D-mannitol 1-phosphate + NAD(+) = beta-D-fructose 6-phosphate + NADH + H(+)</text>
        <dbReference type="Rhea" id="RHEA:19661"/>
        <dbReference type="ChEBI" id="CHEBI:15378"/>
        <dbReference type="ChEBI" id="CHEBI:57540"/>
        <dbReference type="ChEBI" id="CHEBI:57634"/>
        <dbReference type="ChEBI" id="CHEBI:57945"/>
        <dbReference type="ChEBI" id="CHEBI:61381"/>
        <dbReference type="EC" id="1.1.1.17"/>
    </reaction>
</comment>
<dbReference type="GO" id="GO:0004616">
    <property type="term" value="F:phosphogluconate dehydrogenase (decarboxylating) activity"/>
    <property type="evidence" value="ECO:0007669"/>
    <property type="project" value="UniProtKB-EC"/>
</dbReference>
<dbReference type="Proteomes" id="UP000242752">
    <property type="component" value="Unassembled WGS sequence"/>
</dbReference>
<dbReference type="InterPro" id="IPR023027">
    <property type="entry name" value="Mannitol_DH_CS"/>
</dbReference>
<keyword evidence="2 6" id="KW-0560">Oxidoreductase</keyword>
<dbReference type="InterPro" id="IPR023028">
    <property type="entry name" value="Mannitol_1_phos_5_DH"/>
</dbReference>
<dbReference type="NCBIfam" id="NF002645">
    <property type="entry name" value="PRK02318.1-1"/>
    <property type="match status" value="1"/>
</dbReference>
<keyword evidence="10" id="KW-1185">Reference proteome</keyword>
<evidence type="ECO:0000256" key="1">
    <source>
        <dbReference type="ARBA" id="ARBA00006541"/>
    </source>
</evidence>
<dbReference type="RefSeq" id="WP_103357930.1">
    <property type="nucleotide sequence ID" value="NZ_CP113107.1"/>
</dbReference>
<dbReference type="Gene3D" id="3.40.50.720">
    <property type="entry name" value="NAD(P)-binding Rossmann-like Domain"/>
    <property type="match status" value="1"/>
</dbReference>
<dbReference type="InterPro" id="IPR008927">
    <property type="entry name" value="6-PGluconate_DH-like_C_sf"/>
</dbReference>
<proteinExistence type="inferred from homology"/>
<dbReference type="SUPFAM" id="SSF51735">
    <property type="entry name" value="NAD(P)-binding Rossmann-fold domains"/>
    <property type="match status" value="1"/>
</dbReference>
<comment type="catalytic activity">
    <reaction evidence="5">
        <text>6-phospho-D-gluconate + NADP(+) = D-ribulose 5-phosphate + CO2 + NADPH</text>
        <dbReference type="Rhea" id="RHEA:10116"/>
        <dbReference type="ChEBI" id="CHEBI:16526"/>
        <dbReference type="ChEBI" id="CHEBI:57783"/>
        <dbReference type="ChEBI" id="CHEBI:58121"/>
        <dbReference type="ChEBI" id="CHEBI:58349"/>
        <dbReference type="ChEBI" id="CHEBI:58759"/>
        <dbReference type="EC" id="1.1.1.44"/>
    </reaction>
</comment>
<dbReference type="InterPro" id="IPR013328">
    <property type="entry name" value="6PGD_dom2"/>
</dbReference>
<dbReference type="NCBIfam" id="NF002652">
    <property type="entry name" value="PRK02318.2-5"/>
    <property type="match status" value="1"/>
</dbReference>
<dbReference type="PROSITE" id="PS00974">
    <property type="entry name" value="MANNITOL_DHGENASE"/>
    <property type="match status" value="1"/>
</dbReference>
<gene>
    <name evidence="6" type="primary">mtlD</name>
    <name evidence="9" type="ORF">CD122_05130</name>
</gene>